<dbReference type="AlphaFoldDB" id="A0A9N8HTM5"/>
<reference evidence="2" key="1">
    <citation type="submission" date="2020-06" db="EMBL/GenBank/DDBJ databases">
        <authorList>
            <consortium name="Plant Systems Biology data submission"/>
        </authorList>
    </citation>
    <scope>NUCLEOTIDE SEQUENCE</scope>
    <source>
        <strain evidence="2">D6</strain>
    </source>
</reference>
<sequence>MIITHTPPSSASFPELNDMKLLTTKDTLGENRFSHYGMASASKDLDASIGDLSYVSVGSDHSGLRDDSKKRVSWGPSVEIREYKVIQGDHPVCGLFPLSLDWEHSDSVSRDMDASPERRSSYQQPRKLSLDDRRRRLFGDVEENVQDFADLDADLDAMLAGLDDCLTETTMPTFSLPVPIPPPVLFTGDSCFDDDEPQDE</sequence>
<protein>
    <submittedName>
        <fullName evidence="2">Uncharacterized protein</fullName>
    </submittedName>
</protein>
<keyword evidence="3" id="KW-1185">Reference proteome</keyword>
<feature type="compositionally biased region" description="Basic and acidic residues" evidence="1">
    <location>
        <begin position="108"/>
        <end position="120"/>
    </location>
</feature>
<gene>
    <name evidence="2" type="ORF">SEMRO_1908_G304720.1</name>
</gene>
<evidence type="ECO:0000313" key="2">
    <source>
        <dbReference type="EMBL" id="CAB9526898.1"/>
    </source>
</evidence>
<dbReference type="Proteomes" id="UP001153069">
    <property type="component" value="Unassembled WGS sequence"/>
</dbReference>
<feature type="region of interest" description="Disordered" evidence="1">
    <location>
        <begin position="108"/>
        <end position="127"/>
    </location>
</feature>
<proteinExistence type="predicted"/>
<dbReference type="EMBL" id="CAICTM010001906">
    <property type="protein sequence ID" value="CAB9526898.1"/>
    <property type="molecule type" value="Genomic_DNA"/>
</dbReference>
<organism evidence="2 3">
    <name type="scientific">Seminavis robusta</name>
    <dbReference type="NCBI Taxonomy" id="568900"/>
    <lineage>
        <taxon>Eukaryota</taxon>
        <taxon>Sar</taxon>
        <taxon>Stramenopiles</taxon>
        <taxon>Ochrophyta</taxon>
        <taxon>Bacillariophyta</taxon>
        <taxon>Bacillariophyceae</taxon>
        <taxon>Bacillariophycidae</taxon>
        <taxon>Naviculales</taxon>
        <taxon>Naviculaceae</taxon>
        <taxon>Seminavis</taxon>
    </lineage>
</organism>
<evidence type="ECO:0000313" key="3">
    <source>
        <dbReference type="Proteomes" id="UP001153069"/>
    </source>
</evidence>
<comment type="caution">
    <text evidence="2">The sequence shown here is derived from an EMBL/GenBank/DDBJ whole genome shotgun (WGS) entry which is preliminary data.</text>
</comment>
<evidence type="ECO:0000256" key="1">
    <source>
        <dbReference type="SAM" id="MobiDB-lite"/>
    </source>
</evidence>
<accession>A0A9N8HTM5</accession>
<name>A0A9N8HTM5_9STRA</name>